<dbReference type="InterPro" id="IPR057326">
    <property type="entry name" value="KR_dom"/>
</dbReference>
<dbReference type="SUPFAM" id="SSF51735">
    <property type="entry name" value="NAD(P)-binding Rossmann-fold domains"/>
    <property type="match status" value="1"/>
</dbReference>
<feature type="domain" description="Ketoreductase" evidence="3">
    <location>
        <begin position="7"/>
        <end position="191"/>
    </location>
</feature>
<dbReference type="PANTHER" id="PTHR44196:SF1">
    <property type="entry name" value="DEHYDROGENASE_REDUCTASE SDR FAMILY MEMBER 7B"/>
    <property type="match status" value="1"/>
</dbReference>
<dbReference type="AlphaFoldDB" id="A0AAU7KLV7"/>
<dbReference type="GO" id="GO:0016491">
    <property type="term" value="F:oxidoreductase activity"/>
    <property type="evidence" value="ECO:0007669"/>
    <property type="project" value="UniProtKB-KW"/>
</dbReference>
<gene>
    <name evidence="4" type="ORF">NFG58_06750</name>
</gene>
<dbReference type="Pfam" id="PF00106">
    <property type="entry name" value="adh_short"/>
    <property type="match status" value="1"/>
</dbReference>
<comment type="similarity">
    <text evidence="1">Belongs to the short-chain dehydrogenases/reductases (SDR) family.</text>
</comment>
<dbReference type="InterPro" id="IPR020904">
    <property type="entry name" value="Sc_DH/Rdtase_CS"/>
</dbReference>
<dbReference type="PRINTS" id="PR00081">
    <property type="entry name" value="GDHRDH"/>
</dbReference>
<dbReference type="RefSeq" id="WP_348827829.1">
    <property type="nucleotide sequence ID" value="NZ_CP098827.1"/>
</dbReference>
<dbReference type="SMART" id="SM00822">
    <property type="entry name" value="PKS_KR"/>
    <property type="match status" value="1"/>
</dbReference>
<organism evidence="4">
    <name type="scientific">Halomonas sp. RT37</name>
    <dbReference type="NCBI Taxonomy" id="2950872"/>
    <lineage>
        <taxon>Bacteria</taxon>
        <taxon>Pseudomonadati</taxon>
        <taxon>Pseudomonadota</taxon>
        <taxon>Gammaproteobacteria</taxon>
        <taxon>Oceanospirillales</taxon>
        <taxon>Halomonadaceae</taxon>
        <taxon>Halomonas</taxon>
    </lineage>
</organism>
<evidence type="ECO:0000256" key="1">
    <source>
        <dbReference type="ARBA" id="ARBA00006484"/>
    </source>
</evidence>
<evidence type="ECO:0000256" key="2">
    <source>
        <dbReference type="ARBA" id="ARBA00023002"/>
    </source>
</evidence>
<dbReference type="InterPro" id="IPR002347">
    <property type="entry name" value="SDR_fam"/>
</dbReference>
<dbReference type="InterPro" id="IPR036291">
    <property type="entry name" value="NAD(P)-bd_dom_sf"/>
</dbReference>
<keyword evidence="2" id="KW-0560">Oxidoreductase</keyword>
<dbReference type="NCBIfam" id="NF006565">
    <property type="entry name" value="PRK09072.1"/>
    <property type="match status" value="1"/>
</dbReference>
<dbReference type="PROSITE" id="PS00061">
    <property type="entry name" value="ADH_SHORT"/>
    <property type="match status" value="1"/>
</dbReference>
<dbReference type="Gene3D" id="3.40.50.720">
    <property type="entry name" value="NAD(P)-binding Rossmann-like Domain"/>
    <property type="match status" value="1"/>
</dbReference>
<proteinExistence type="inferred from homology"/>
<dbReference type="GO" id="GO:0016020">
    <property type="term" value="C:membrane"/>
    <property type="evidence" value="ECO:0007669"/>
    <property type="project" value="TreeGrafter"/>
</dbReference>
<sequence>MPSLSERRILVTGATGGIGSALVKRLDAEGASLWLAGRDEGKLSALAGELGKAASRHTLVAGVDLTTAMGRQRLLDQLSQAAPEQRPSTLVHLAGINHLGWFRETSPDDVIRVLDTNLSSTLLLTQALLPLFLGQPSANLLFVGSLLGHIGHPGYIAYCASKAGLKGFAEALSRELEDTSVRVQYLAPRATRTAMNGPDAEAMNEALGNTVDSPERVADAIIKQLTRGQRRAVLGGKERLFALINAIAPTLVDRAIARSRADISRHLDPPAQVVQD</sequence>
<reference evidence="4" key="1">
    <citation type="submission" date="2022-06" db="EMBL/GenBank/DDBJ databases">
        <title>A novel DMS-producing enzyme.</title>
        <authorList>
            <person name="Zhang Y."/>
        </authorList>
    </citation>
    <scope>NUCLEOTIDE SEQUENCE</scope>
    <source>
        <strain evidence="4">RT37</strain>
    </source>
</reference>
<name>A0AAU7KLV7_9GAMM</name>
<evidence type="ECO:0000259" key="3">
    <source>
        <dbReference type="SMART" id="SM00822"/>
    </source>
</evidence>
<protein>
    <submittedName>
        <fullName evidence="4">SDR family oxidoreductase</fullName>
    </submittedName>
</protein>
<accession>A0AAU7KLV7</accession>
<evidence type="ECO:0000313" key="4">
    <source>
        <dbReference type="EMBL" id="XBO72399.1"/>
    </source>
</evidence>
<dbReference type="EMBL" id="CP098827">
    <property type="protein sequence ID" value="XBO72399.1"/>
    <property type="molecule type" value="Genomic_DNA"/>
</dbReference>
<dbReference type="PANTHER" id="PTHR44196">
    <property type="entry name" value="DEHYDROGENASE/REDUCTASE SDR FAMILY MEMBER 7B"/>
    <property type="match status" value="1"/>
</dbReference>